<dbReference type="AlphaFoldDB" id="A0A0B7A520"/>
<dbReference type="EMBL" id="HACG01028872">
    <property type="protein sequence ID" value="CEK75737.1"/>
    <property type="molecule type" value="Transcribed_RNA"/>
</dbReference>
<evidence type="ECO:0000256" key="4">
    <source>
        <dbReference type="ARBA" id="ARBA00022723"/>
    </source>
</evidence>
<evidence type="ECO:0000259" key="9">
    <source>
        <dbReference type="PROSITE" id="PS51873"/>
    </source>
</evidence>
<evidence type="ECO:0000256" key="6">
    <source>
        <dbReference type="ARBA" id="ARBA00022771"/>
    </source>
</evidence>
<sequence>ITNSKWCPSQDCGRMIRIESFKSSSELSLDVTCACGHEFCFSCLSLPHWPATCEQAEIYIEALQTLKQKKNNAVNLASEDPSCNSSLPSTEEKVEFLELKGRICLSCSKFVQNNGANSHMVCKTCNWRFCWVCLKGSYRHNICRPIRSVVKK</sequence>
<evidence type="ECO:0000256" key="8">
    <source>
        <dbReference type="ARBA" id="ARBA00022833"/>
    </source>
</evidence>
<dbReference type="GO" id="GO:0016567">
    <property type="term" value="P:protein ubiquitination"/>
    <property type="evidence" value="ECO:0007669"/>
    <property type="project" value="InterPro"/>
</dbReference>
<dbReference type="PROSITE" id="PS51873">
    <property type="entry name" value="TRIAD"/>
    <property type="match status" value="1"/>
</dbReference>
<gene>
    <name evidence="10" type="primary">ORF96803</name>
</gene>
<dbReference type="SUPFAM" id="SSF57850">
    <property type="entry name" value="RING/U-box"/>
    <property type="match status" value="2"/>
</dbReference>
<evidence type="ECO:0000256" key="7">
    <source>
        <dbReference type="ARBA" id="ARBA00022786"/>
    </source>
</evidence>
<dbReference type="Gene3D" id="1.20.120.1750">
    <property type="match status" value="1"/>
</dbReference>
<keyword evidence="8" id="KW-0862">Zinc</keyword>
<dbReference type="InterPro" id="IPR044066">
    <property type="entry name" value="TRIAD_supradom"/>
</dbReference>
<dbReference type="Pfam" id="PF01485">
    <property type="entry name" value="IBR"/>
    <property type="match status" value="1"/>
</dbReference>
<dbReference type="InterPro" id="IPR002867">
    <property type="entry name" value="IBR_dom"/>
</dbReference>
<evidence type="ECO:0000256" key="3">
    <source>
        <dbReference type="ARBA" id="ARBA00022679"/>
    </source>
</evidence>
<reference evidence="10" key="1">
    <citation type="submission" date="2014-12" db="EMBL/GenBank/DDBJ databases">
        <title>Insight into the proteome of Arion vulgaris.</title>
        <authorList>
            <person name="Aradska J."/>
            <person name="Bulat T."/>
            <person name="Smidak R."/>
            <person name="Sarate P."/>
            <person name="Gangsoo J."/>
            <person name="Sialana F."/>
            <person name="Bilban M."/>
            <person name="Lubec G."/>
        </authorList>
    </citation>
    <scope>NUCLEOTIDE SEQUENCE</scope>
    <source>
        <tissue evidence="10">Skin</tissue>
    </source>
</reference>
<evidence type="ECO:0000256" key="1">
    <source>
        <dbReference type="ARBA" id="ARBA00001798"/>
    </source>
</evidence>
<organism evidence="10">
    <name type="scientific">Arion vulgaris</name>
    <dbReference type="NCBI Taxonomy" id="1028688"/>
    <lineage>
        <taxon>Eukaryota</taxon>
        <taxon>Metazoa</taxon>
        <taxon>Spiralia</taxon>
        <taxon>Lophotrochozoa</taxon>
        <taxon>Mollusca</taxon>
        <taxon>Gastropoda</taxon>
        <taxon>Heterobranchia</taxon>
        <taxon>Euthyneura</taxon>
        <taxon>Panpulmonata</taxon>
        <taxon>Eupulmonata</taxon>
        <taxon>Stylommatophora</taxon>
        <taxon>Helicina</taxon>
        <taxon>Arionoidea</taxon>
        <taxon>Arionidae</taxon>
        <taxon>Arion</taxon>
    </lineage>
</organism>
<evidence type="ECO:0000256" key="2">
    <source>
        <dbReference type="ARBA" id="ARBA00012251"/>
    </source>
</evidence>
<feature type="non-terminal residue" evidence="10">
    <location>
        <position position="1"/>
    </location>
</feature>
<dbReference type="EC" id="2.3.2.31" evidence="2"/>
<accession>A0A0B7A520</accession>
<dbReference type="SMART" id="SM00647">
    <property type="entry name" value="IBR"/>
    <property type="match status" value="1"/>
</dbReference>
<dbReference type="InterPro" id="IPR031127">
    <property type="entry name" value="E3_UB_ligase_RBR"/>
</dbReference>
<feature type="non-terminal residue" evidence="10">
    <location>
        <position position="152"/>
    </location>
</feature>
<dbReference type="GO" id="GO:0061630">
    <property type="term" value="F:ubiquitin protein ligase activity"/>
    <property type="evidence" value="ECO:0007669"/>
    <property type="project" value="UniProtKB-EC"/>
</dbReference>
<protein>
    <recommendedName>
        <fullName evidence="2">RBR-type E3 ubiquitin transferase</fullName>
        <ecNumber evidence="2">2.3.2.31</ecNumber>
    </recommendedName>
</protein>
<keyword evidence="6" id="KW-0863">Zinc-finger</keyword>
<keyword evidence="4" id="KW-0479">Metal-binding</keyword>
<comment type="catalytic activity">
    <reaction evidence="1">
        <text>[E2 ubiquitin-conjugating enzyme]-S-ubiquitinyl-L-cysteine + [acceptor protein]-L-lysine = [E2 ubiquitin-conjugating enzyme]-L-cysteine + [acceptor protein]-N(6)-ubiquitinyl-L-lysine.</text>
        <dbReference type="EC" id="2.3.2.31"/>
    </reaction>
</comment>
<keyword evidence="5" id="KW-0677">Repeat</keyword>
<keyword evidence="3" id="KW-0808">Transferase</keyword>
<name>A0A0B7A520_9EUPU</name>
<evidence type="ECO:0000313" key="10">
    <source>
        <dbReference type="EMBL" id="CEK75737.1"/>
    </source>
</evidence>
<proteinExistence type="predicted"/>
<keyword evidence="7" id="KW-0833">Ubl conjugation pathway</keyword>
<dbReference type="PANTHER" id="PTHR11685">
    <property type="entry name" value="RBR FAMILY RING FINGER AND IBR DOMAIN-CONTAINING"/>
    <property type="match status" value="1"/>
</dbReference>
<evidence type="ECO:0000256" key="5">
    <source>
        <dbReference type="ARBA" id="ARBA00022737"/>
    </source>
</evidence>
<dbReference type="GO" id="GO:0008270">
    <property type="term" value="F:zinc ion binding"/>
    <property type="evidence" value="ECO:0007669"/>
    <property type="project" value="UniProtKB-KW"/>
</dbReference>
<feature type="domain" description="RING-type" evidence="9">
    <location>
        <begin position="1"/>
        <end position="152"/>
    </location>
</feature>